<evidence type="ECO:0000256" key="3">
    <source>
        <dbReference type="ARBA" id="ARBA00023186"/>
    </source>
</evidence>
<comment type="caution">
    <text evidence="8">The sequence shown here is derived from an EMBL/GenBank/DDBJ whole genome shotgun (WGS) entry which is preliminary data.</text>
</comment>
<dbReference type="InterPro" id="IPR036627">
    <property type="entry name" value="CobW-likC_sf"/>
</dbReference>
<evidence type="ECO:0000259" key="7">
    <source>
        <dbReference type="PROSITE" id="PS51084"/>
    </source>
</evidence>
<dbReference type="PANTHER" id="PTHR43603">
    <property type="entry name" value="COBW DOMAIN-CONTAINING PROTEIN DDB_G0274527"/>
    <property type="match status" value="1"/>
</dbReference>
<evidence type="ECO:0000256" key="1">
    <source>
        <dbReference type="ARBA" id="ARBA00022741"/>
    </source>
</evidence>
<dbReference type="OrthoDB" id="272672at2759"/>
<gene>
    <name evidence="8" type="ORF">MGL_1475</name>
</gene>
<dbReference type="Proteomes" id="UP000008837">
    <property type="component" value="Unassembled WGS sequence"/>
</dbReference>
<dbReference type="InterPro" id="IPR051927">
    <property type="entry name" value="Zn_Chap_cDPG_Synth"/>
</dbReference>
<dbReference type="Pfam" id="PF02492">
    <property type="entry name" value="cobW"/>
    <property type="match status" value="1"/>
</dbReference>
<dbReference type="InterPro" id="IPR003495">
    <property type="entry name" value="CobW/HypB/UreG_nucleotide-bd"/>
</dbReference>
<protein>
    <recommendedName>
        <fullName evidence="7">HIT domain-containing protein</fullName>
    </recommendedName>
</protein>
<dbReference type="KEGG" id="mgl:MGL_1475"/>
<dbReference type="RefSeq" id="XP_001731292.1">
    <property type="nucleotide sequence ID" value="XM_001731240.1"/>
</dbReference>
<dbReference type="GO" id="GO:0016787">
    <property type="term" value="F:hydrolase activity"/>
    <property type="evidence" value="ECO:0007669"/>
    <property type="project" value="UniProtKB-KW"/>
</dbReference>
<evidence type="ECO:0000256" key="5">
    <source>
        <dbReference type="ARBA" id="ARBA00049117"/>
    </source>
</evidence>
<evidence type="ECO:0000256" key="6">
    <source>
        <dbReference type="PROSITE-ProRule" id="PRU00464"/>
    </source>
</evidence>
<reference evidence="8 9" key="1">
    <citation type="journal article" date="2007" name="Proc. Natl. Acad. Sci. U.S.A.">
        <title>Dandruff-associated Malassezia genomes reveal convergent and divergent virulence traits shared with plant and human fungal pathogens.</title>
        <authorList>
            <person name="Xu J."/>
            <person name="Saunders C.W."/>
            <person name="Hu P."/>
            <person name="Grant R.A."/>
            <person name="Boekhout T."/>
            <person name="Kuramae E.E."/>
            <person name="Kronstad J.W."/>
            <person name="Deangelis Y.M."/>
            <person name="Reeder N.L."/>
            <person name="Johnstone K.R."/>
            <person name="Leland M."/>
            <person name="Fieno A.M."/>
            <person name="Begley W.M."/>
            <person name="Sun Y."/>
            <person name="Lacey M.P."/>
            <person name="Chaudhary T."/>
            <person name="Keough T."/>
            <person name="Chu L."/>
            <person name="Sears R."/>
            <person name="Yuan B."/>
            <person name="Dawson T.L.Jr."/>
        </authorList>
    </citation>
    <scope>NUCLEOTIDE SEQUENCE [LARGE SCALE GENOMIC DNA]</scope>
    <source>
        <strain evidence="9">ATCC MYA-4612 / CBS 7966</strain>
    </source>
</reference>
<dbReference type="Gene3D" id="3.30.428.10">
    <property type="entry name" value="HIT-like"/>
    <property type="match status" value="1"/>
</dbReference>
<keyword evidence="2" id="KW-0378">Hydrolase</keyword>
<dbReference type="FunFam" id="3.30.428.10:FF:000011">
    <property type="entry name" value="Fragile histidine triad"/>
    <property type="match status" value="1"/>
</dbReference>
<dbReference type="SUPFAM" id="SSF54197">
    <property type="entry name" value="HIT-like"/>
    <property type="match status" value="1"/>
</dbReference>
<dbReference type="Pfam" id="PF01230">
    <property type="entry name" value="HIT"/>
    <property type="match status" value="1"/>
</dbReference>
<dbReference type="PANTHER" id="PTHR43603:SF1">
    <property type="entry name" value="ZINC-REGULATED GTPASE METALLOPROTEIN ACTIVATOR 1"/>
    <property type="match status" value="1"/>
</dbReference>
<dbReference type="InterPro" id="IPR027417">
    <property type="entry name" value="P-loop_NTPase"/>
</dbReference>
<dbReference type="GeneID" id="5855599"/>
<feature type="domain" description="HIT" evidence="7">
    <location>
        <begin position="26"/>
        <end position="133"/>
    </location>
</feature>
<dbReference type="Pfam" id="PF07683">
    <property type="entry name" value="CobW_C"/>
    <property type="match status" value="1"/>
</dbReference>
<dbReference type="SUPFAM" id="SSF52540">
    <property type="entry name" value="P-loop containing nucleoside triphosphate hydrolases"/>
    <property type="match status" value="1"/>
</dbReference>
<evidence type="ECO:0000256" key="4">
    <source>
        <dbReference type="ARBA" id="ARBA00034320"/>
    </source>
</evidence>
<dbReference type="PROSITE" id="PS51084">
    <property type="entry name" value="HIT_2"/>
    <property type="match status" value="1"/>
</dbReference>
<dbReference type="SMART" id="SM00833">
    <property type="entry name" value="CobW_C"/>
    <property type="match status" value="1"/>
</dbReference>
<accession>A8PXL5</accession>
<dbReference type="VEuPathDB" id="FungiDB:MGL_1475"/>
<dbReference type="EMBL" id="AAYY01000004">
    <property type="protein sequence ID" value="EDP44078.1"/>
    <property type="molecule type" value="Genomic_DNA"/>
</dbReference>
<keyword evidence="3" id="KW-0143">Chaperone</keyword>
<dbReference type="InterPro" id="IPR011629">
    <property type="entry name" value="CobW-like_C"/>
</dbReference>
<keyword evidence="1" id="KW-0547">Nucleotide-binding</keyword>
<dbReference type="CDD" id="cd03112">
    <property type="entry name" value="CobW-like"/>
    <property type="match status" value="1"/>
</dbReference>
<comment type="catalytic activity">
    <reaction evidence="5">
        <text>GTP + H2O = GDP + phosphate + H(+)</text>
        <dbReference type="Rhea" id="RHEA:19669"/>
        <dbReference type="ChEBI" id="CHEBI:15377"/>
        <dbReference type="ChEBI" id="CHEBI:15378"/>
        <dbReference type="ChEBI" id="CHEBI:37565"/>
        <dbReference type="ChEBI" id="CHEBI:43474"/>
        <dbReference type="ChEBI" id="CHEBI:58189"/>
    </reaction>
    <physiologicalReaction direction="left-to-right" evidence="5">
        <dbReference type="Rhea" id="RHEA:19670"/>
    </physiologicalReaction>
</comment>
<name>A8PXL5_MALGO</name>
<dbReference type="SUPFAM" id="SSF90002">
    <property type="entry name" value="Hypothetical protein YjiA, C-terminal domain"/>
    <property type="match status" value="1"/>
</dbReference>
<dbReference type="GO" id="GO:0000166">
    <property type="term" value="F:nucleotide binding"/>
    <property type="evidence" value="ECO:0007669"/>
    <property type="project" value="UniProtKB-KW"/>
</dbReference>
<organism evidence="8 9">
    <name type="scientific">Malassezia globosa (strain ATCC MYA-4612 / CBS 7966)</name>
    <name type="common">Dandruff-associated fungus</name>
    <dbReference type="NCBI Taxonomy" id="425265"/>
    <lineage>
        <taxon>Eukaryota</taxon>
        <taxon>Fungi</taxon>
        <taxon>Dikarya</taxon>
        <taxon>Basidiomycota</taxon>
        <taxon>Ustilaginomycotina</taxon>
        <taxon>Malasseziomycetes</taxon>
        <taxon>Malasseziales</taxon>
        <taxon>Malasseziaceae</taxon>
        <taxon>Malassezia</taxon>
    </lineage>
</organism>
<dbReference type="OMA" id="WSQAGPN"/>
<feature type="short sequence motif" description="Histidine triad motif" evidence="6">
    <location>
        <begin position="118"/>
        <end position="122"/>
    </location>
</feature>
<keyword evidence="9" id="KW-1185">Reference proteome</keyword>
<dbReference type="AlphaFoldDB" id="A8PXL5"/>
<sequence>MAPMATEQAHTLCTPRSPGPINQRMDMIHFSSFDVTDQVFFCSNDVAAIVNLKPVVPGHVLVIPRIPYKRLADMPPHAVGALFETVQKVGRVVEYAFSGDSLSIAVQDGASAGQTVSHVHVHVLPRRPRDIEPNDLVYDMLDKFGLELRDIHTGKQMDSERKPRTKTQMREEASWLKMQCDHVLGSEGDENDSHGKSTLPVTLLSGFLGSGKTTLLRHILTSPEHGLRIAVIINDMGELNIDAQLIANGQLIRGKDHLVELSNGCICCTLRADLLEHVALLARDKRIDYLLIESSGISEPMQVAETFSAEFAATAVEDERLAAIFQRGGLPAIAHLDTCCTVVDAASMLHDFDTSDFLVDRHGPTVPEGDDRNISDLMVDQLEFANCVIVNKCDLVSPDALETVMALVKMLNPSARVIPASYGRVDVNAILSTKSFSLEKAALSAGWLRSLVEDVKPETIEYGINSFVYRARRPFHPARLWETIRSCFVVIQEETMDDGVEQNRDDTEMSSNDDMNEDAQPALCPQQRLACKRASPLWNPVLRSKGFLWLATRPVMFGNWSQAGVMLTLTGGARWRCEVPENEWPDDPEVHAAIRRDFDPLTPWGDRRQELVFIGQDVDISKITKAMDSCLLRDDEWRQWEKIMRNKAMSMDEKHDALADLFEDGFEDWVDEEMVVEEHDQDHDHDHDTPKRL</sequence>
<dbReference type="InParanoid" id="A8PXL5"/>
<dbReference type="InterPro" id="IPR011146">
    <property type="entry name" value="HIT-like"/>
</dbReference>
<dbReference type="Gene3D" id="3.30.1220.10">
    <property type="entry name" value="CobW-like, C-terminal domain"/>
    <property type="match status" value="1"/>
</dbReference>
<comment type="similarity">
    <text evidence="4">Belongs to the SIMIBI class G3E GTPase family. ZNG1 subfamily.</text>
</comment>
<dbReference type="PROSITE" id="PS00892">
    <property type="entry name" value="HIT_1"/>
    <property type="match status" value="1"/>
</dbReference>
<dbReference type="InterPro" id="IPR036265">
    <property type="entry name" value="HIT-like_sf"/>
</dbReference>
<evidence type="ECO:0000256" key="2">
    <source>
        <dbReference type="ARBA" id="ARBA00022801"/>
    </source>
</evidence>
<dbReference type="Gene3D" id="3.40.50.300">
    <property type="entry name" value="P-loop containing nucleotide triphosphate hydrolases"/>
    <property type="match status" value="1"/>
</dbReference>
<proteinExistence type="inferred from homology"/>
<dbReference type="STRING" id="425265.A8PXL5"/>
<dbReference type="InterPro" id="IPR019808">
    <property type="entry name" value="Histidine_triad_CS"/>
</dbReference>
<evidence type="ECO:0000313" key="9">
    <source>
        <dbReference type="Proteomes" id="UP000008837"/>
    </source>
</evidence>
<evidence type="ECO:0000313" key="8">
    <source>
        <dbReference type="EMBL" id="EDP44078.1"/>
    </source>
</evidence>